<name>B0MHX5_ANACD</name>
<dbReference type="AlphaFoldDB" id="B0MHX5"/>
<reference evidence="1" key="1">
    <citation type="submission" date="2007-11" db="EMBL/GenBank/DDBJ databases">
        <authorList>
            <person name="Fulton L."/>
            <person name="Clifton S."/>
            <person name="Fulton B."/>
            <person name="Xu J."/>
            <person name="Minx P."/>
            <person name="Pepin K.H."/>
            <person name="Johnson M."/>
            <person name="Thiruvilangam P."/>
            <person name="Bhonagiri V."/>
            <person name="Nash W.E."/>
            <person name="Mardis E.R."/>
            <person name="Wilson R.K."/>
        </authorList>
    </citation>
    <scope>NUCLEOTIDE SEQUENCE [LARGE SCALE GENOMIC DNA]</scope>
    <source>
        <strain evidence="1">DSM 14662</strain>
    </source>
</reference>
<sequence length="56" mass="6684">MSTTHQTEFYGLYCVVIFNKFILTDLENVINIYKGFRERGYQTMKLHNSCEISQEE</sequence>
<reference evidence="1" key="2">
    <citation type="submission" date="2013-11" db="EMBL/GenBank/DDBJ databases">
        <title>Draft genome sequence of Anaerostipes caccae (DSM 14662).</title>
        <authorList>
            <person name="Sudarsanam P."/>
            <person name="Ley R."/>
            <person name="Guruge J."/>
            <person name="Turnbaugh P.J."/>
            <person name="Mahowald M."/>
            <person name="Liep D."/>
            <person name="Gordon J."/>
        </authorList>
    </citation>
    <scope>NUCLEOTIDE SEQUENCE</scope>
    <source>
        <strain evidence="1">DSM 14662</strain>
    </source>
</reference>
<comment type="caution">
    <text evidence="1">The sequence shown here is derived from an EMBL/GenBank/DDBJ whole genome shotgun (WGS) entry which is preliminary data.</text>
</comment>
<dbReference type="HOGENOM" id="CLU_3003898_0_0_9"/>
<dbReference type="STRING" id="411490.ANACAC_03087"/>
<organism evidence="1 2">
    <name type="scientific">Anaerostipes caccae (strain DSM 14662 / CCUG 47493 / JCM 13470 / NCIMB 13811 / L1-92)</name>
    <dbReference type="NCBI Taxonomy" id="411490"/>
    <lineage>
        <taxon>Bacteria</taxon>
        <taxon>Bacillati</taxon>
        <taxon>Bacillota</taxon>
        <taxon>Clostridia</taxon>
        <taxon>Lachnospirales</taxon>
        <taxon>Lachnospiraceae</taxon>
        <taxon>Anaerostipes</taxon>
    </lineage>
</organism>
<accession>B0MHX5</accession>
<evidence type="ECO:0000313" key="2">
    <source>
        <dbReference type="Proteomes" id="UP000004935"/>
    </source>
</evidence>
<keyword evidence="2" id="KW-1185">Reference proteome</keyword>
<dbReference type="EMBL" id="ABAX03000024">
    <property type="protein sequence ID" value="EDR96464.1"/>
    <property type="molecule type" value="Genomic_DNA"/>
</dbReference>
<protein>
    <submittedName>
        <fullName evidence="1">Uncharacterized protein</fullName>
    </submittedName>
</protein>
<proteinExistence type="predicted"/>
<gene>
    <name evidence="1" type="ORF">ANACAC_03087</name>
</gene>
<dbReference type="Proteomes" id="UP000004935">
    <property type="component" value="Unassembled WGS sequence"/>
</dbReference>
<evidence type="ECO:0000313" key="1">
    <source>
        <dbReference type="EMBL" id="EDR96464.1"/>
    </source>
</evidence>